<dbReference type="OrthoDB" id="442863at2759"/>
<dbReference type="GO" id="GO:0000294">
    <property type="term" value="P:nuclear-transcribed mRNA catabolic process, RNase MRP-dependent"/>
    <property type="evidence" value="ECO:0007669"/>
    <property type="project" value="EnsemblFungi"/>
</dbReference>
<evidence type="ECO:0000256" key="2">
    <source>
        <dbReference type="ARBA" id="ARBA00022694"/>
    </source>
</evidence>
<evidence type="ECO:0000259" key="7">
    <source>
        <dbReference type="Pfam" id="PF22770"/>
    </source>
</evidence>
<dbReference type="Pfam" id="PF22770">
    <property type="entry name" value="POP1_C"/>
    <property type="match status" value="1"/>
</dbReference>
<dbReference type="GO" id="GO:0004526">
    <property type="term" value="F:ribonuclease P activity"/>
    <property type="evidence" value="ECO:0007669"/>
    <property type="project" value="EnsemblFungi"/>
</dbReference>
<feature type="domain" description="POPLD" evidence="6">
    <location>
        <begin position="522"/>
        <end position="628"/>
    </location>
</feature>
<name>Q75E57_EREGS</name>
<dbReference type="GO" id="GO:0034965">
    <property type="term" value="P:intronic box C/D snoRNA processing"/>
    <property type="evidence" value="ECO:0007669"/>
    <property type="project" value="EnsemblFungi"/>
</dbReference>
<dbReference type="HOGENOM" id="CLU_007205_0_1_1"/>
<dbReference type="GO" id="GO:0008033">
    <property type="term" value="P:tRNA processing"/>
    <property type="evidence" value="ECO:0000318"/>
    <property type="project" value="GO_Central"/>
</dbReference>
<dbReference type="GO" id="GO:0000172">
    <property type="term" value="C:ribonuclease MRP complex"/>
    <property type="evidence" value="ECO:0000318"/>
    <property type="project" value="GO_Central"/>
</dbReference>
<dbReference type="PANTHER" id="PTHR22731:SF3">
    <property type="entry name" value="RIBONUCLEASES P_MRP PROTEIN SUBUNIT POP1"/>
    <property type="match status" value="1"/>
</dbReference>
<organism evidence="8 9">
    <name type="scientific">Eremothecium gossypii (strain ATCC 10895 / CBS 109.51 / FGSC 9923 / NRRL Y-1056)</name>
    <name type="common">Yeast</name>
    <name type="synonym">Ashbya gossypii</name>
    <dbReference type="NCBI Taxonomy" id="284811"/>
    <lineage>
        <taxon>Eukaryota</taxon>
        <taxon>Fungi</taxon>
        <taxon>Dikarya</taxon>
        <taxon>Ascomycota</taxon>
        <taxon>Saccharomycotina</taxon>
        <taxon>Saccharomycetes</taxon>
        <taxon>Saccharomycetales</taxon>
        <taxon>Saccharomycetaceae</taxon>
        <taxon>Eremothecium</taxon>
    </lineage>
</organism>
<dbReference type="GO" id="GO:0005697">
    <property type="term" value="C:telomerase holoenzyme complex"/>
    <property type="evidence" value="ECO:0007669"/>
    <property type="project" value="EnsemblFungi"/>
</dbReference>
<sequence length="835" mass="94755">MASRKQLNPNQEFKRQKVRNARQIRSEAAAASPEEFSETGHMLKVGEFVTSRQFELEQLQSAIHRSRNSSSTRVFQSLPRRLRRRTASHNVRRIPKRMRNRALREMSKSDQLITSGTRQKPKHGISAGKLYKMKMAVSLLRLASRNTAMRLALPAGVTPATSKLRQTIRSLHRQIKDAERGKQVHKLNNSMGSYDNTGVDELAPKPLGRIKYMRRQRFFTWLPTHVWNAKRSHMMKRWGYQIPWSPTQKCFRMTHRLLGPTIASNGAMCADTSYMGTMVVSADNSGTVAAFADRLTDGRASKPKYRELQYLFEGLVYSTTASSPLGPGIILWVDANMLLVRLHPAIYECVFKDAKEQGLRVHDCRYSISSFVIGGSKALQALSHIIRTPPGSNSESFQQFQRVCKISDSSVFPERTAFVFKAYDPRHLSKPTKLGTVPPPSASTIIKLQNEYPKTEISDVLHALCDPASRQESYKNQQTLKQLARRRRKLLTKEASRNLIPFDPAIDPEIPIAIVRQPASMNWLVMLPWFWLLPFWYQLHRVPHVYHMGLKQLHQQHFERGKLMFPNDYPFTPAGQDENSVYKAEASRNTWGRKPVGKRLNFDAIKAVHASECPGFDGEIGDHFSSDWKLLQILQNGTALLGSEIETHNPARTTQYDSETGLPQLNYVRDLLELHRSSVLQQDSSLKLPVTLYNKPVVSFSKPPMDTGLPVQLAVVTTQLPVIAVVCTALERGHFRDNARLYAVPVKHLAHWQAVASRKYNAAGKRTHDADQPLPRVQDLVGFITSGTYHLGEGKSTGNGLISAEFAHRAEHNLLLVRNVGTNRYRLAQWRQIYV</sequence>
<dbReference type="InterPro" id="IPR009723">
    <property type="entry name" value="Pop1_N"/>
</dbReference>
<dbReference type="eggNOG" id="KOG3322">
    <property type="taxonomic scope" value="Eukaryota"/>
</dbReference>
<dbReference type="InParanoid" id="Q75E57"/>
<dbReference type="PANTHER" id="PTHR22731">
    <property type="entry name" value="RIBONUCLEASES P/MRP PROTEIN SUBUNIT POP1"/>
    <property type="match status" value="1"/>
</dbReference>
<dbReference type="GO" id="GO:0000460">
    <property type="term" value="P:maturation of 5.8S rRNA"/>
    <property type="evidence" value="ECO:0007669"/>
    <property type="project" value="EnsemblFungi"/>
</dbReference>
<dbReference type="Proteomes" id="UP000000591">
    <property type="component" value="Chromosome II"/>
</dbReference>
<reference evidence="9" key="2">
    <citation type="journal article" date="2013" name="G3 (Bethesda)">
        <title>Genomes of Ashbya fungi isolated from insects reveal four mating-type loci, numerous translocations, lack of transposons, and distinct gene duplications.</title>
        <authorList>
            <person name="Dietrich F.S."/>
            <person name="Voegeli S."/>
            <person name="Kuo S."/>
            <person name="Philippsen P."/>
        </authorList>
    </citation>
    <scope>GENOME REANNOTATION</scope>
    <source>
        <strain evidence="9">ATCC 10895 / CBS 109.51 / FGSC 9923 / NRRL Y-1056</strain>
    </source>
</reference>
<dbReference type="GO" id="GO:0003723">
    <property type="term" value="F:RNA binding"/>
    <property type="evidence" value="ECO:0007669"/>
    <property type="project" value="EnsemblFungi"/>
</dbReference>
<dbReference type="Pfam" id="PF08170">
    <property type="entry name" value="POPLD"/>
    <property type="match status" value="1"/>
</dbReference>
<dbReference type="InterPro" id="IPR055079">
    <property type="entry name" value="POP1_C"/>
</dbReference>
<dbReference type="Pfam" id="PF06978">
    <property type="entry name" value="POP1_N"/>
    <property type="match status" value="1"/>
</dbReference>
<reference evidence="8 9" key="1">
    <citation type="journal article" date="2004" name="Science">
        <title>The Ashbya gossypii genome as a tool for mapping the ancient Saccharomyces cerevisiae genome.</title>
        <authorList>
            <person name="Dietrich F.S."/>
            <person name="Voegeli S."/>
            <person name="Brachat S."/>
            <person name="Lerch A."/>
            <person name="Gates K."/>
            <person name="Steiner S."/>
            <person name="Mohr C."/>
            <person name="Pohlmann R."/>
            <person name="Luedi P."/>
            <person name="Choi S."/>
            <person name="Wing R.A."/>
            <person name="Flavier A."/>
            <person name="Gaffney T.D."/>
            <person name="Philippsen P."/>
        </authorList>
    </citation>
    <scope>NUCLEOTIDE SEQUENCE [LARGE SCALE GENOMIC DNA]</scope>
    <source>
        <strain evidence="9">ATCC 10895 / CBS 109.51 / FGSC 9923 / NRRL Y-1056</strain>
    </source>
</reference>
<evidence type="ECO:0000313" key="8">
    <source>
        <dbReference type="EMBL" id="AAS50584.1"/>
    </source>
</evidence>
<dbReference type="RefSeq" id="NP_982760.1">
    <property type="nucleotide sequence ID" value="NM_208113.1"/>
</dbReference>
<keyword evidence="9" id="KW-1185">Reference proteome</keyword>
<dbReference type="GO" id="GO:0000171">
    <property type="term" value="F:ribonuclease MRP activity"/>
    <property type="evidence" value="ECO:0007669"/>
    <property type="project" value="EnsemblFungi"/>
</dbReference>
<dbReference type="OMA" id="WNAKRSH"/>
<accession>Q75E57</accession>
<evidence type="ECO:0000256" key="1">
    <source>
        <dbReference type="ARBA" id="ARBA00004123"/>
    </source>
</evidence>
<protein>
    <submittedName>
        <fullName evidence="8">ABL187Cp</fullName>
    </submittedName>
</protein>
<proteinExistence type="predicted"/>
<comment type="subcellular location">
    <subcellularLocation>
        <location evidence="1">Nucleus</location>
    </subcellularLocation>
</comment>
<dbReference type="GO" id="GO:0005655">
    <property type="term" value="C:nucleolar ribonuclease P complex"/>
    <property type="evidence" value="ECO:0000318"/>
    <property type="project" value="GO_Central"/>
</dbReference>
<dbReference type="EMBL" id="AE016815">
    <property type="protein sequence ID" value="AAS50584.1"/>
    <property type="molecule type" value="Genomic_DNA"/>
</dbReference>
<feature type="compositionally biased region" description="Polar residues" evidence="4">
    <location>
        <begin position="1"/>
        <end position="11"/>
    </location>
</feature>
<dbReference type="AlphaFoldDB" id="Q75E57"/>
<evidence type="ECO:0000259" key="6">
    <source>
        <dbReference type="Pfam" id="PF08170"/>
    </source>
</evidence>
<dbReference type="InterPro" id="IPR012590">
    <property type="entry name" value="POPLD_dom"/>
</dbReference>
<keyword evidence="3" id="KW-0539">Nucleus</keyword>
<dbReference type="GO" id="GO:0001682">
    <property type="term" value="P:tRNA 5'-leader removal"/>
    <property type="evidence" value="ECO:0007669"/>
    <property type="project" value="EnsemblFungi"/>
</dbReference>
<dbReference type="STRING" id="284811.Q75E57"/>
<feature type="domain" description="Pop1 N-terminal" evidence="5">
    <location>
        <begin position="48"/>
        <end position="281"/>
    </location>
</feature>
<dbReference type="InterPro" id="IPR039182">
    <property type="entry name" value="Pop1"/>
</dbReference>
<evidence type="ECO:0000313" key="9">
    <source>
        <dbReference type="Proteomes" id="UP000000591"/>
    </source>
</evidence>
<feature type="domain" description="POP1 C-terminal" evidence="7">
    <location>
        <begin position="778"/>
        <end position="831"/>
    </location>
</feature>
<evidence type="ECO:0000259" key="5">
    <source>
        <dbReference type="Pfam" id="PF06978"/>
    </source>
</evidence>
<feature type="region of interest" description="Disordered" evidence="4">
    <location>
        <begin position="1"/>
        <end position="37"/>
    </location>
</feature>
<dbReference type="FunCoup" id="Q75E57">
    <property type="interactions" value="143"/>
</dbReference>
<keyword evidence="2" id="KW-0819">tRNA processing</keyword>
<gene>
    <name evidence="8" type="ORF">AGOS_ABL187C</name>
</gene>
<dbReference type="KEGG" id="ago:AGOS_ABL187C"/>
<evidence type="ECO:0000256" key="3">
    <source>
        <dbReference type="ARBA" id="ARBA00023242"/>
    </source>
</evidence>
<dbReference type="GeneID" id="4618840"/>
<evidence type="ECO:0000256" key="4">
    <source>
        <dbReference type="SAM" id="MobiDB-lite"/>
    </source>
</evidence>